<dbReference type="Proteomes" id="UP000494115">
    <property type="component" value="Unassembled WGS sequence"/>
</dbReference>
<evidence type="ECO:0000256" key="3">
    <source>
        <dbReference type="SAM" id="SignalP"/>
    </source>
</evidence>
<dbReference type="SUPFAM" id="SSF48230">
    <property type="entry name" value="Chondroitin AC/alginate lyase"/>
    <property type="match status" value="1"/>
</dbReference>
<dbReference type="GO" id="GO:0042597">
    <property type="term" value="C:periplasmic space"/>
    <property type="evidence" value="ECO:0007669"/>
    <property type="project" value="InterPro"/>
</dbReference>
<feature type="chain" id="PRO_5028940059" description="Alginate lyase domain-containing protein" evidence="3">
    <location>
        <begin position="41"/>
        <end position="373"/>
    </location>
</feature>
<dbReference type="Pfam" id="PF05426">
    <property type="entry name" value="Alginate_lyase"/>
    <property type="match status" value="1"/>
</dbReference>
<feature type="domain" description="Alginate lyase" evidence="4">
    <location>
        <begin position="55"/>
        <end position="304"/>
    </location>
</feature>
<reference evidence="5 6" key="1">
    <citation type="submission" date="2020-04" db="EMBL/GenBank/DDBJ databases">
        <authorList>
            <person name="De Canck E."/>
        </authorList>
    </citation>
    <scope>NUCLEOTIDE SEQUENCE [LARGE SCALE GENOMIC DNA]</scope>
    <source>
        <strain evidence="5 6">LMG 28138</strain>
    </source>
</reference>
<organism evidence="5 6">
    <name type="scientific">Pararobbsia alpina</name>
    <dbReference type="NCBI Taxonomy" id="621374"/>
    <lineage>
        <taxon>Bacteria</taxon>
        <taxon>Pseudomonadati</taxon>
        <taxon>Pseudomonadota</taxon>
        <taxon>Betaproteobacteria</taxon>
        <taxon>Burkholderiales</taxon>
        <taxon>Burkholderiaceae</taxon>
        <taxon>Pararobbsia</taxon>
    </lineage>
</organism>
<dbReference type="EMBL" id="CADIKM010000002">
    <property type="protein sequence ID" value="CAB3778795.1"/>
    <property type="molecule type" value="Genomic_DNA"/>
</dbReference>
<keyword evidence="6" id="KW-1185">Reference proteome</keyword>
<evidence type="ECO:0000256" key="2">
    <source>
        <dbReference type="ARBA" id="ARBA00023239"/>
    </source>
</evidence>
<feature type="signal peptide" evidence="3">
    <location>
        <begin position="1"/>
        <end position="40"/>
    </location>
</feature>
<dbReference type="InterPro" id="IPR008397">
    <property type="entry name" value="Alginate_lyase_dom"/>
</dbReference>
<evidence type="ECO:0000259" key="4">
    <source>
        <dbReference type="Pfam" id="PF05426"/>
    </source>
</evidence>
<dbReference type="AlphaFoldDB" id="A0A6S7AVQ3"/>
<evidence type="ECO:0000313" key="6">
    <source>
        <dbReference type="Proteomes" id="UP000494115"/>
    </source>
</evidence>
<dbReference type="GO" id="GO:0016829">
    <property type="term" value="F:lyase activity"/>
    <property type="evidence" value="ECO:0007669"/>
    <property type="project" value="UniProtKB-KW"/>
</dbReference>
<name>A0A6S7AVQ3_9BURK</name>
<sequence>MVVVSKILARQVRAIRQRYFRMTLGAAFAAGVLLSTAAQAAMNFCAAPALQNGEREDANSSVHAMIVEAQTHMNDVPHPLPRLHTEGTLPHEGIHDESVVAERELDLMRDTALAWRATADPRFLKMVDRFLLAWVKTYTPSFNPIDESHFDSLILAYDLTASALSASTRNATINFLQTLGNGYITRIDNAKRPLDSTFSNNWQSHRVKLIAMSAFALDDRKMIEAARRLFASQLQNNIGGDGQVLDYDERDAIHYVVYDLEPLTMAALAARRHRIDWLTQRAPNGATLQAALNWLVPYATGKQSHDEFVHSKVPFDGARRDAGVPGFGGPWDPKNAATLFYLASRLDKRYLPVAQHLAAKPPAWLGVCLPTPE</sequence>
<evidence type="ECO:0000313" key="5">
    <source>
        <dbReference type="EMBL" id="CAB3778795.1"/>
    </source>
</evidence>
<accession>A0A6S7AVQ3</accession>
<gene>
    <name evidence="5" type="ORF">LMG28138_00599</name>
</gene>
<evidence type="ECO:0000256" key="1">
    <source>
        <dbReference type="ARBA" id="ARBA00022729"/>
    </source>
</evidence>
<dbReference type="Gene3D" id="1.50.10.100">
    <property type="entry name" value="Chondroitin AC/alginate lyase"/>
    <property type="match status" value="1"/>
</dbReference>
<keyword evidence="1 3" id="KW-0732">Signal</keyword>
<proteinExistence type="predicted"/>
<protein>
    <recommendedName>
        <fullName evidence="4">Alginate lyase domain-containing protein</fullName>
    </recommendedName>
</protein>
<keyword evidence="2" id="KW-0456">Lyase</keyword>
<dbReference type="InterPro" id="IPR008929">
    <property type="entry name" value="Chondroitin_lyas"/>
</dbReference>